<dbReference type="Gene3D" id="2.120.10.30">
    <property type="entry name" value="TolB, C-terminal domain"/>
    <property type="match status" value="1"/>
</dbReference>
<gene>
    <name evidence="3" type="ORF">MYP_1907</name>
</gene>
<dbReference type="Proteomes" id="UP000030185">
    <property type="component" value="Unassembled WGS sequence"/>
</dbReference>
<protein>
    <submittedName>
        <fullName evidence="3">Transporter</fullName>
    </submittedName>
</protein>
<keyword evidence="4" id="KW-1185">Reference proteome</keyword>
<organism evidence="3 4">
    <name type="scientific">Sporocytophaga myxococcoides</name>
    <dbReference type="NCBI Taxonomy" id="153721"/>
    <lineage>
        <taxon>Bacteria</taxon>
        <taxon>Pseudomonadati</taxon>
        <taxon>Bacteroidota</taxon>
        <taxon>Cytophagia</taxon>
        <taxon>Cytophagales</taxon>
        <taxon>Cytophagaceae</taxon>
        <taxon>Sporocytophaga</taxon>
    </lineage>
</organism>
<dbReference type="InterPro" id="IPR011042">
    <property type="entry name" value="6-blade_b-propeller_TolB-like"/>
</dbReference>
<evidence type="ECO:0000313" key="4">
    <source>
        <dbReference type="Proteomes" id="UP000030185"/>
    </source>
</evidence>
<dbReference type="InterPro" id="IPR011659">
    <property type="entry name" value="WD40"/>
</dbReference>
<evidence type="ECO:0000256" key="1">
    <source>
        <dbReference type="ARBA" id="ARBA00009820"/>
    </source>
</evidence>
<dbReference type="SUPFAM" id="SSF82171">
    <property type="entry name" value="DPP6 N-terminal domain-like"/>
    <property type="match status" value="1"/>
</dbReference>
<dbReference type="Pfam" id="PF07676">
    <property type="entry name" value="PD40"/>
    <property type="match status" value="5"/>
</dbReference>
<dbReference type="RefSeq" id="WP_045461926.1">
    <property type="nucleotide sequence ID" value="NZ_BBLT01000003.1"/>
</dbReference>
<evidence type="ECO:0000313" key="3">
    <source>
        <dbReference type="EMBL" id="GAL84679.1"/>
    </source>
</evidence>
<sequence>MKKKFLFVGFCILIMASAFVLKNQEEKVESFLEIYDLETRKRSVVYKSDEHFEAPNWSRDGKFLVYNSKGRIYKFNFDGKPELINTGFATNCNNDHGISPDNSQLVISHHESKTGNSIIYTCPIAGGHPVAVTPVGPSYWHGWSPDGKTLAYCAERNGEFDIYSIPVNGGKETRLTIATGLDDGPDYSYDGKYIYFNSVRTGRMKIWRMKPDGSEQTQMTFDDYNDWFPHPSPDGKWLVFVSYDKNVDGHPANKYVRLRLMPLSGGKPEVLTKLFGGQGTINVPSWSPDSKRFAFVSYKLMNK</sequence>
<feature type="chain" id="PRO_5001937075" evidence="2">
    <location>
        <begin position="21"/>
        <end position="303"/>
    </location>
</feature>
<proteinExistence type="inferred from homology"/>
<dbReference type="PANTHER" id="PTHR36842:SF1">
    <property type="entry name" value="PROTEIN TOLB"/>
    <property type="match status" value="1"/>
</dbReference>
<dbReference type="AlphaFoldDB" id="A0A098LE04"/>
<evidence type="ECO:0000256" key="2">
    <source>
        <dbReference type="SAM" id="SignalP"/>
    </source>
</evidence>
<feature type="signal peptide" evidence="2">
    <location>
        <begin position="1"/>
        <end position="20"/>
    </location>
</feature>
<accession>A0A098LE04</accession>
<comment type="similarity">
    <text evidence="1">Belongs to the TolB family.</text>
</comment>
<dbReference type="eggNOG" id="COG0823">
    <property type="taxonomic scope" value="Bacteria"/>
</dbReference>
<reference evidence="3 4" key="1">
    <citation type="submission" date="2014-09" db="EMBL/GenBank/DDBJ databases">
        <title>Sporocytophaga myxococcoides PG-01 genome sequencing.</title>
        <authorList>
            <person name="Liu L."/>
            <person name="Gao P.J."/>
            <person name="Chen G.J."/>
            <person name="Wang L.S."/>
        </authorList>
    </citation>
    <scope>NUCLEOTIDE SEQUENCE [LARGE SCALE GENOMIC DNA]</scope>
    <source>
        <strain evidence="3 4">PG-01</strain>
    </source>
</reference>
<dbReference type="PANTHER" id="PTHR36842">
    <property type="entry name" value="PROTEIN TOLB HOMOLOG"/>
    <property type="match status" value="1"/>
</dbReference>
<name>A0A098LE04_9BACT</name>
<dbReference type="EMBL" id="BBLT01000003">
    <property type="protein sequence ID" value="GAL84679.1"/>
    <property type="molecule type" value="Genomic_DNA"/>
</dbReference>
<keyword evidence="2" id="KW-0732">Signal</keyword>
<comment type="caution">
    <text evidence="3">The sequence shown here is derived from an EMBL/GenBank/DDBJ whole genome shotgun (WGS) entry which is preliminary data.</text>
</comment>
<dbReference type="STRING" id="153721.MYP_1907"/>